<sequence>MNQNLDERAVNGLGVLAAIVRCGSFASAGKALNMSQSGVSRSIARLEARLGLRLFERTTRSVSMTDEGRRLYEQIGPLLTGLEEAVASVMEGRALVRGRLRVQMHRTFAHFLEGARLRAFLESHPELELELITRDQLGDLVSEGFDVAIHVGNPPVSSLVVRKLWTTRIVTVAAPSYFKRHKHPATPQELVTDRHILIDYRDPETGRPFEWEFHRGRRIVKVPTNGHIIVSDIITMHNLCLAGYGIVQVMENAVSRLLNQGKLIDLFPDWQDERFPLYAVYPSRKHLPAKTRAFLDFVLSLPSSIAANAQD</sequence>
<dbReference type="SUPFAM" id="SSF53850">
    <property type="entry name" value="Periplasmic binding protein-like II"/>
    <property type="match status" value="1"/>
</dbReference>
<reference evidence="6 7" key="1">
    <citation type="submission" date="2020-08" db="EMBL/GenBank/DDBJ databases">
        <title>Edaphobacter telluris sp. nov. and Acidobacterium dinghuensis sp. nov., two acidobacteria isolated from forest soil.</title>
        <authorList>
            <person name="Fu J."/>
            <person name="Qiu L."/>
        </authorList>
    </citation>
    <scope>NUCLEOTIDE SEQUENCE [LARGE SCALE GENOMIC DNA]</scope>
    <source>
        <strain evidence="6">4Y35</strain>
    </source>
</reference>
<protein>
    <submittedName>
        <fullName evidence="6">LysR family transcriptional regulator</fullName>
    </submittedName>
</protein>
<dbReference type="GO" id="GO:0003700">
    <property type="term" value="F:DNA-binding transcription factor activity"/>
    <property type="evidence" value="ECO:0007669"/>
    <property type="project" value="InterPro"/>
</dbReference>
<evidence type="ECO:0000259" key="5">
    <source>
        <dbReference type="PROSITE" id="PS50931"/>
    </source>
</evidence>
<dbReference type="Pfam" id="PF00126">
    <property type="entry name" value="HTH_1"/>
    <property type="match status" value="1"/>
</dbReference>
<name>A0A7G8BGM6_9BACT</name>
<evidence type="ECO:0000313" key="7">
    <source>
        <dbReference type="Proteomes" id="UP000515312"/>
    </source>
</evidence>
<dbReference type="InterPro" id="IPR058163">
    <property type="entry name" value="LysR-type_TF_proteobact-type"/>
</dbReference>
<dbReference type="InterPro" id="IPR036390">
    <property type="entry name" value="WH_DNA-bd_sf"/>
</dbReference>
<dbReference type="SUPFAM" id="SSF46785">
    <property type="entry name" value="Winged helix' DNA-binding domain"/>
    <property type="match status" value="1"/>
</dbReference>
<dbReference type="PANTHER" id="PTHR30537:SF5">
    <property type="entry name" value="HTH-TYPE TRANSCRIPTIONAL ACTIVATOR TTDR-RELATED"/>
    <property type="match status" value="1"/>
</dbReference>
<dbReference type="KEGG" id="adin:H7849_21995"/>
<feature type="domain" description="HTH lysR-type" evidence="5">
    <location>
        <begin position="15"/>
        <end position="65"/>
    </location>
</feature>
<dbReference type="PRINTS" id="PR00039">
    <property type="entry name" value="HTHLYSR"/>
</dbReference>
<keyword evidence="2" id="KW-0805">Transcription regulation</keyword>
<dbReference type="Gene3D" id="3.40.190.290">
    <property type="match status" value="1"/>
</dbReference>
<evidence type="ECO:0000313" key="6">
    <source>
        <dbReference type="EMBL" id="QNI31696.1"/>
    </source>
</evidence>
<dbReference type="PROSITE" id="PS50931">
    <property type="entry name" value="HTH_LYSR"/>
    <property type="match status" value="1"/>
</dbReference>
<dbReference type="RefSeq" id="WP_186742557.1">
    <property type="nucleotide sequence ID" value="NZ_CP060394.1"/>
</dbReference>
<gene>
    <name evidence="6" type="ORF">H7849_21995</name>
</gene>
<evidence type="ECO:0000256" key="3">
    <source>
        <dbReference type="ARBA" id="ARBA00023125"/>
    </source>
</evidence>
<dbReference type="InterPro" id="IPR000847">
    <property type="entry name" value="LysR_HTH_N"/>
</dbReference>
<keyword evidence="3" id="KW-0238">DNA-binding</keyword>
<dbReference type="Proteomes" id="UP000515312">
    <property type="component" value="Chromosome"/>
</dbReference>
<dbReference type="Pfam" id="PF03466">
    <property type="entry name" value="LysR_substrate"/>
    <property type="match status" value="1"/>
</dbReference>
<dbReference type="AlphaFoldDB" id="A0A7G8BGM6"/>
<proteinExistence type="inferred from homology"/>
<dbReference type="CDD" id="cd08422">
    <property type="entry name" value="PBP2_CrgA_like"/>
    <property type="match status" value="1"/>
</dbReference>
<dbReference type="InterPro" id="IPR036388">
    <property type="entry name" value="WH-like_DNA-bd_sf"/>
</dbReference>
<evidence type="ECO:0000256" key="1">
    <source>
        <dbReference type="ARBA" id="ARBA00009437"/>
    </source>
</evidence>
<evidence type="ECO:0000256" key="2">
    <source>
        <dbReference type="ARBA" id="ARBA00023015"/>
    </source>
</evidence>
<comment type="similarity">
    <text evidence="1">Belongs to the LysR transcriptional regulatory family.</text>
</comment>
<keyword evidence="4" id="KW-0804">Transcription</keyword>
<keyword evidence="7" id="KW-1185">Reference proteome</keyword>
<dbReference type="InterPro" id="IPR005119">
    <property type="entry name" value="LysR_subst-bd"/>
</dbReference>
<accession>A0A7G8BGM6</accession>
<dbReference type="FunFam" id="1.10.10.10:FF:000001">
    <property type="entry name" value="LysR family transcriptional regulator"/>
    <property type="match status" value="1"/>
</dbReference>
<dbReference type="Gene3D" id="1.10.10.10">
    <property type="entry name" value="Winged helix-like DNA-binding domain superfamily/Winged helix DNA-binding domain"/>
    <property type="match status" value="1"/>
</dbReference>
<evidence type="ECO:0000256" key="4">
    <source>
        <dbReference type="ARBA" id="ARBA00023163"/>
    </source>
</evidence>
<dbReference type="GO" id="GO:0003677">
    <property type="term" value="F:DNA binding"/>
    <property type="evidence" value="ECO:0007669"/>
    <property type="project" value="UniProtKB-KW"/>
</dbReference>
<dbReference type="PANTHER" id="PTHR30537">
    <property type="entry name" value="HTH-TYPE TRANSCRIPTIONAL REGULATOR"/>
    <property type="match status" value="1"/>
</dbReference>
<dbReference type="EMBL" id="CP060394">
    <property type="protein sequence ID" value="QNI31696.1"/>
    <property type="molecule type" value="Genomic_DNA"/>
</dbReference>
<organism evidence="6 7">
    <name type="scientific">Alloacidobacterium dinghuense</name>
    <dbReference type="NCBI Taxonomy" id="2763107"/>
    <lineage>
        <taxon>Bacteria</taxon>
        <taxon>Pseudomonadati</taxon>
        <taxon>Acidobacteriota</taxon>
        <taxon>Terriglobia</taxon>
        <taxon>Terriglobales</taxon>
        <taxon>Acidobacteriaceae</taxon>
        <taxon>Alloacidobacterium</taxon>
    </lineage>
</organism>